<protein>
    <submittedName>
        <fullName evidence="1">Uncharacterized protein</fullName>
    </submittedName>
</protein>
<sequence length="77" mass="8342">MSEEKVITPFELGVLAAMQLLGKAVAANPHLNIEEFRADAERLMGAMPDSQKWQGGGIGQHQAALDSLLKGIEKVQR</sequence>
<keyword evidence="2" id="KW-1185">Reference proteome</keyword>
<dbReference type="Proteomes" id="UP001237292">
    <property type="component" value="Chromosome"/>
</dbReference>
<name>A0ABY9NB86_9PSED</name>
<gene>
    <name evidence="1" type="ORF">QL104_19895</name>
</gene>
<dbReference type="RefSeq" id="WP_282877595.1">
    <property type="nucleotide sequence ID" value="NZ_CP133164.1"/>
</dbReference>
<dbReference type="EMBL" id="CP133164">
    <property type="protein sequence ID" value="WMN15621.1"/>
    <property type="molecule type" value="Genomic_DNA"/>
</dbReference>
<organism evidence="1 2">
    <name type="scientific">Pseudomonas piscis</name>
    <dbReference type="NCBI Taxonomy" id="2614538"/>
    <lineage>
        <taxon>Bacteria</taxon>
        <taxon>Pseudomonadati</taxon>
        <taxon>Pseudomonadota</taxon>
        <taxon>Gammaproteobacteria</taxon>
        <taxon>Pseudomonadales</taxon>
        <taxon>Pseudomonadaceae</taxon>
        <taxon>Pseudomonas</taxon>
    </lineage>
</organism>
<evidence type="ECO:0000313" key="1">
    <source>
        <dbReference type="EMBL" id="WMN15621.1"/>
    </source>
</evidence>
<accession>A0ABY9NB86</accession>
<proteinExistence type="predicted"/>
<evidence type="ECO:0000313" key="2">
    <source>
        <dbReference type="Proteomes" id="UP001237292"/>
    </source>
</evidence>
<reference evidence="1 2" key="1">
    <citation type="journal article" date="2023" name="Access Microbiol">
        <title>The genome of a steinernematid-associated Pseudomonas piscis bacterium encodes the biosynthesis of insect toxins.</title>
        <authorList>
            <person name="Awori R.M."/>
            <person name="Hendre P."/>
            <person name="Amugune N.O."/>
        </authorList>
    </citation>
    <scope>NUCLEOTIDE SEQUENCE [LARGE SCALE GENOMIC DNA]</scope>
    <source>
        <strain evidence="1 2">75</strain>
    </source>
</reference>